<dbReference type="Gene3D" id="1.20.1250.20">
    <property type="entry name" value="MFS general substrate transporter like domains"/>
    <property type="match status" value="1"/>
</dbReference>
<dbReference type="GO" id="GO:0016020">
    <property type="term" value="C:membrane"/>
    <property type="evidence" value="ECO:0007669"/>
    <property type="project" value="UniProtKB-SubCell"/>
</dbReference>
<evidence type="ECO:0000256" key="3">
    <source>
        <dbReference type="ARBA" id="ARBA00022448"/>
    </source>
</evidence>
<feature type="transmembrane region" description="Helical" evidence="7">
    <location>
        <begin position="374"/>
        <end position="394"/>
    </location>
</feature>
<dbReference type="SUPFAM" id="SSF103473">
    <property type="entry name" value="MFS general substrate transporter"/>
    <property type="match status" value="1"/>
</dbReference>
<evidence type="ECO:0000256" key="5">
    <source>
        <dbReference type="ARBA" id="ARBA00022989"/>
    </source>
</evidence>
<keyword evidence="9" id="KW-1185">Reference proteome</keyword>
<evidence type="ECO:0000313" key="9">
    <source>
        <dbReference type="Proteomes" id="UP000324065"/>
    </source>
</evidence>
<sequence>MTPARWALLGSLYITQFLALGFFFIALVAILRRERAPLESLSIISLLGLVWVVKVLWAPLVDRIRFGRLGHYRGWLILMQGGIVLTVLAIGRFDVVADFEVVFGLCLLLAVLCATQDIAADGLACRLLSRDQRGVGNGLQIAGGLLGNMLGGGVVLMLYPTIGWSGAMLVLALGVAVPLVQLLRFREPVLADGRDQVGALRTQMRRLVLVWRQPGGGRWLVLLSVYPLGIGLVYYLATPMLVDAGWSMEHVGFVMNVVGSLIGVASALAAGMLVRRVGRRRMLVAVGVAQVIALAAFLLPATGASGSWAVVGPLCLLFVTYSPVATVLCTMMMDRATPEHAATDFTAQYTVYTLVATVGGALAFQLAAVLGYPGVVMLAVAMASLAAVGASLLYQDPGTARAEPDLSAPLAVPSE</sequence>
<dbReference type="InterPro" id="IPR011701">
    <property type="entry name" value="MFS"/>
</dbReference>
<feature type="transmembrane region" description="Helical" evidence="7">
    <location>
        <begin position="43"/>
        <end position="60"/>
    </location>
</feature>
<comment type="similarity">
    <text evidence="2">Belongs to the major facilitator superfamily.</text>
</comment>
<keyword evidence="6 7" id="KW-0472">Membrane</keyword>
<feature type="transmembrane region" description="Helical" evidence="7">
    <location>
        <begin position="12"/>
        <end position="31"/>
    </location>
</feature>
<feature type="transmembrane region" description="Helical" evidence="7">
    <location>
        <begin position="165"/>
        <end position="185"/>
    </location>
</feature>
<reference evidence="8 9" key="1">
    <citation type="submission" date="2019-09" db="EMBL/GenBank/DDBJ databases">
        <title>Genome sequence of Roseospira marina, one of the more divergent members of the non-sulfur purple photosynthetic bacterial family, the Rhodospirillaceae.</title>
        <authorList>
            <person name="Meyer T."/>
            <person name="Kyndt J."/>
        </authorList>
    </citation>
    <scope>NUCLEOTIDE SEQUENCE [LARGE SCALE GENOMIC DNA]</scope>
    <source>
        <strain evidence="8 9">DSM 15113</strain>
    </source>
</reference>
<evidence type="ECO:0000256" key="6">
    <source>
        <dbReference type="ARBA" id="ARBA00023136"/>
    </source>
</evidence>
<proteinExistence type="inferred from homology"/>
<dbReference type="InterPro" id="IPR004752">
    <property type="entry name" value="AmpG_permease/AT-1"/>
</dbReference>
<keyword evidence="3" id="KW-0813">Transport</keyword>
<feature type="transmembrane region" description="Helical" evidence="7">
    <location>
        <begin position="282"/>
        <end position="301"/>
    </location>
</feature>
<dbReference type="OrthoDB" id="9787815at2"/>
<dbReference type="PANTHER" id="PTHR12778:SF10">
    <property type="entry name" value="MAJOR FACILITATOR SUPERFAMILY DOMAIN-CONTAINING PROTEIN 3"/>
    <property type="match status" value="1"/>
</dbReference>
<evidence type="ECO:0000313" key="8">
    <source>
        <dbReference type="EMBL" id="KAA5604270.1"/>
    </source>
</evidence>
<dbReference type="GO" id="GO:0022857">
    <property type="term" value="F:transmembrane transporter activity"/>
    <property type="evidence" value="ECO:0007669"/>
    <property type="project" value="InterPro"/>
</dbReference>
<dbReference type="AlphaFoldDB" id="A0A5M6I7R6"/>
<comment type="caution">
    <text evidence="8">The sequence shown here is derived from an EMBL/GenBank/DDBJ whole genome shotgun (WGS) entry which is preliminary data.</text>
</comment>
<dbReference type="Proteomes" id="UP000324065">
    <property type="component" value="Unassembled WGS sequence"/>
</dbReference>
<feature type="transmembrane region" description="Helical" evidence="7">
    <location>
        <begin position="141"/>
        <end position="159"/>
    </location>
</feature>
<evidence type="ECO:0000256" key="7">
    <source>
        <dbReference type="SAM" id="Phobius"/>
    </source>
</evidence>
<dbReference type="EMBL" id="VWPJ01000020">
    <property type="protein sequence ID" value="KAA5604270.1"/>
    <property type="molecule type" value="Genomic_DNA"/>
</dbReference>
<dbReference type="PANTHER" id="PTHR12778">
    <property type="entry name" value="SOLUTE CARRIER FAMILY 33 ACETYL-COA TRANSPORTER -RELATED"/>
    <property type="match status" value="1"/>
</dbReference>
<feature type="transmembrane region" description="Helical" evidence="7">
    <location>
        <begin position="250"/>
        <end position="270"/>
    </location>
</feature>
<keyword evidence="5 7" id="KW-1133">Transmembrane helix</keyword>
<organism evidence="8 9">
    <name type="scientific">Roseospira marina</name>
    <dbReference type="NCBI Taxonomy" id="140057"/>
    <lineage>
        <taxon>Bacteria</taxon>
        <taxon>Pseudomonadati</taxon>
        <taxon>Pseudomonadota</taxon>
        <taxon>Alphaproteobacteria</taxon>
        <taxon>Rhodospirillales</taxon>
        <taxon>Rhodospirillaceae</taxon>
        <taxon>Roseospira</taxon>
    </lineage>
</organism>
<dbReference type="Pfam" id="PF07690">
    <property type="entry name" value="MFS_1"/>
    <property type="match status" value="1"/>
</dbReference>
<name>A0A5M6I7R6_9PROT</name>
<dbReference type="InterPro" id="IPR036259">
    <property type="entry name" value="MFS_trans_sf"/>
</dbReference>
<gene>
    <name evidence="8" type="ORF">F1188_16760</name>
</gene>
<evidence type="ECO:0000256" key="2">
    <source>
        <dbReference type="ARBA" id="ARBA00008335"/>
    </source>
</evidence>
<evidence type="ECO:0000256" key="1">
    <source>
        <dbReference type="ARBA" id="ARBA00004141"/>
    </source>
</evidence>
<protein>
    <submittedName>
        <fullName evidence="8">MFS transporter</fullName>
    </submittedName>
</protein>
<feature type="transmembrane region" description="Helical" evidence="7">
    <location>
        <begin position="99"/>
        <end position="120"/>
    </location>
</feature>
<evidence type="ECO:0000256" key="4">
    <source>
        <dbReference type="ARBA" id="ARBA00022692"/>
    </source>
</evidence>
<feature type="transmembrane region" description="Helical" evidence="7">
    <location>
        <begin position="349"/>
        <end position="368"/>
    </location>
</feature>
<feature type="transmembrane region" description="Helical" evidence="7">
    <location>
        <begin position="219"/>
        <end position="238"/>
    </location>
</feature>
<comment type="subcellular location">
    <subcellularLocation>
        <location evidence="1">Membrane</location>
        <topology evidence="1">Multi-pass membrane protein</topology>
    </subcellularLocation>
</comment>
<accession>A0A5M6I7R6</accession>
<feature type="transmembrane region" description="Helical" evidence="7">
    <location>
        <begin position="307"/>
        <end position="328"/>
    </location>
</feature>
<feature type="transmembrane region" description="Helical" evidence="7">
    <location>
        <begin position="72"/>
        <end position="93"/>
    </location>
</feature>
<keyword evidence="4 7" id="KW-0812">Transmembrane</keyword>